<dbReference type="InterPro" id="IPR043128">
    <property type="entry name" value="Rev_trsase/Diguanyl_cyclase"/>
</dbReference>
<dbReference type="PANTHER" id="PTHR34072:SF57">
    <property type="entry name" value="RNA-DIRECTED DNA POLYMERASE"/>
    <property type="match status" value="1"/>
</dbReference>
<dbReference type="SUPFAM" id="SSF56672">
    <property type="entry name" value="DNA/RNA polymerases"/>
    <property type="match status" value="1"/>
</dbReference>
<feature type="domain" description="Reverse transcriptase/retrotransposon-derived protein RNase H-like" evidence="1">
    <location>
        <begin position="75"/>
        <end position="145"/>
    </location>
</feature>
<reference evidence="2 3" key="1">
    <citation type="journal article" date="2018" name="PLoS Genet.">
        <title>Population sequencing reveals clonal diversity and ancestral inbreeding in the grapevine cultivar Chardonnay.</title>
        <authorList>
            <person name="Roach M.J."/>
            <person name="Johnson D.L."/>
            <person name="Bohlmann J."/>
            <person name="van Vuuren H.J."/>
            <person name="Jones S.J."/>
            <person name="Pretorius I.S."/>
            <person name="Schmidt S.A."/>
            <person name="Borneman A.R."/>
        </authorList>
    </citation>
    <scope>NUCLEOTIDE SEQUENCE [LARGE SCALE GENOMIC DNA]</scope>
    <source>
        <strain evidence="3">cv. Chardonnay</strain>
        <tissue evidence="2">Leaf</tissue>
    </source>
</reference>
<dbReference type="Gene3D" id="3.30.70.270">
    <property type="match status" value="1"/>
</dbReference>
<dbReference type="InterPro" id="IPR041577">
    <property type="entry name" value="RT_RNaseH_2"/>
</dbReference>
<evidence type="ECO:0000313" key="2">
    <source>
        <dbReference type="EMBL" id="RVW19088.1"/>
    </source>
</evidence>
<organism evidence="2 3">
    <name type="scientific">Vitis vinifera</name>
    <name type="common">Grape</name>
    <dbReference type="NCBI Taxonomy" id="29760"/>
    <lineage>
        <taxon>Eukaryota</taxon>
        <taxon>Viridiplantae</taxon>
        <taxon>Streptophyta</taxon>
        <taxon>Embryophyta</taxon>
        <taxon>Tracheophyta</taxon>
        <taxon>Spermatophyta</taxon>
        <taxon>Magnoliopsida</taxon>
        <taxon>eudicotyledons</taxon>
        <taxon>Gunneridae</taxon>
        <taxon>Pentapetalae</taxon>
        <taxon>rosids</taxon>
        <taxon>Vitales</taxon>
        <taxon>Vitaceae</taxon>
        <taxon>Viteae</taxon>
        <taxon>Vitis</taxon>
    </lineage>
</organism>
<sequence length="264" mass="30853">MVHQGIVLRHIISKKGIEVDKAKVELIVKFPSPTNVKGVRQFLGHVGFYRRFIKDFSKLARPFCQLLVKDAKFIWDDRCQRSFEKLKLFLTTAPIVRVPKWQLPFEVICDASDFAIGAVLGQREDGKPYVIYYASKTLNEYMTKQDAKARLIRWILLLQEFNLQIKDKKGVENEESLMLVVVAPWYTHIANYLVIGEVATEWKAQDKKHFFAKIHAYYWEEPFLFKYCADQIIRKCVPEKSNRGSSIIAMKMHVEATLLLRRQP</sequence>
<dbReference type="AlphaFoldDB" id="A0A438C7B9"/>
<dbReference type="InterPro" id="IPR043502">
    <property type="entry name" value="DNA/RNA_pol_sf"/>
</dbReference>
<proteinExistence type="predicted"/>
<name>A0A438C7B9_VITVI</name>
<dbReference type="PANTHER" id="PTHR34072">
    <property type="entry name" value="ENZYMATIC POLYPROTEIN-RELATED"/>
    <property type="match status" value="1"/>
</dbReference>
<comment type="caution">
    <text evidence="2">The sequence shown here is derived from an EMBL/GenBank/DDBJ whole genome shotgun (WGS) entry which is preliminary data.</text>
</comment>
<dbReference type="Pfam" id="PF17919">
    <property type="entry name" value="RT_RNaseH_2"/>
    <property type="match status" value="1"/>
</dbReference>
<evidence type="ECO:0000259" key="1">
    <source>
        <dbReference type="Pfam" id="PF17919"/>
    </source>
</evidence>
<accession>A0A438C7B9</accession>
<dbReference type="FunFam" id="3.30.70.270:FF:000020">
    <property type="entry name" value="Transposon Tf2-6 polyprotein-like Protein"/>
    <property type="match status" value="1"/>
</dbReference>
<dbReference type="Proteomes" id="UP000288805">
    <property type="component" value="Unassembled WGS sequence"/>
</dbReference>
<gene>
    <name evidence="2" type="primary">pol_935</name>
    <name evidence="2" type="ORF">CK203_087640</name>
</gene>
<evidence type="ECO:0000313" key="3">
    <source>
        <dbReference type="Proteomes" id="UP000288805"/>
    </source>
</evidence>
<protein>
    <submittedName>
        <fullName evidence="2">Retrovirus-related Pol polyprotein from transposon 17.6</fullName>
    </submittedName>
</protein>
<dbReference type="EMBL" id="QGNW01002503">
    <property type="protein sequence ID" value="RVW19088.1"/>
    <property type="molecule type" value="Genomic_DNA"/>
</dbReference>